<evidence type="ECO:0000259" key="3">
    <source>
        <dbReference type="Pfam" id="PF00816"/>
    </source>
</evidence>
<organism evidence="4">
    <name type="scientific">marine metagenome</name>
    <dbReference type="NCBI Taxonomy" id="408172"/>
    <lineage>
        <taxon>unclassified sequences</taxon>
        <taxon>metagenomes</taxon>
        <taxon>ecological metagenomes</taxon>
    </lineage>
</organism>
<feature type="coiled-coil region" evidence="1">
    <location>
        <begin position="8"/>
        <end position="35"/>
    </location>
</feature>
<protein>
    <recommendedName>
        <fullName evidence="3">DNA-binding protein H-NS-like C-terminal domain-containing protein</fullName>
    </recommendedName>
</protein>
<dbReference type="InterPro" id="IPR027444">
    <property type="entry name" value="H-NS_C_dom"/>
</dbReference>
<evidence type="ECO:0000256" key="2">
    <source>
        <dbReference type="SAM" id="MobiDB-lite"/>
    </source>
</evidence>
<dbReference type="EMBL" id="UINC01001216">
    <property type="protein sequence ID" value="SUZ74618.1"/>
    <property type="molecule type" value="Genomic_DNA"/>
</dbReference>
<evidence type="ECO:0000256" key="1">
    <source>
        <dbReference type="SAM" id="Coils"/>
    </source>
</evidence>
<dbReference type="AlphaFoldDB" id="A0A381Q6P9"/>
<dbReference type="Gene3D" id="4.10.430.30">
    <property type="match status" value="1"/>
</dbReference>
<evidence type="ECO:0000313" key="4">
    <source>
        <dbReference type="EMBL" id="SUZ74618.1"/>
    </source>
</evidence>
<feature type="domain" description="DNA-binding protein H-NS-like C-terminal" evidence="3">
    <location>
        <begin position="76"/>
        <end position="104"/>
    </location>
</feature>
<dbReference type="GO" id="GO:0003677">
    <property type="term" value="F:DNA binding"/>
    <property type="evidence" value="ECO:0007669"/>
    <property type="project" value="InterPro"/>
</dbReference>
<reference evidence="4" key="1">
    <citation type="submission" date="2018-05" db="EMBL/GenBank/DDBJ databases">
        <authorList>
            <person name="Lanie J.A."/>
            <person name="Ng W.-L."/>
            <person name="Kazmierczak K.M."/>
            <person name="Andrzejewski T.M."/>
            <person name="Davidsen T.M."/>
            <person name="Wayne K.J."/>
            <person name="Tettelin H."/>
            <person name="Glass J.I."/>
            <person name="Rusch D."/>
            <person name="Podicherti R."/>
            <person name="Tsui H.-C.T."/>
            <person name="Winkler M.E."/>
        </authorList>
    </citation>
    <scope>NUCLEOTIDE SEQUENCE</scope>
</reference>
<accession>A0A381Q6P9</accession>
<feature type="region of interest" description="Disordered" evidence="2">
    <location>
        <begin position="56"/>
        <end position="79"/>
    </location>
</feature>
<dbReference type="Pfam" id="PF00816">
    <property type="entry name" value="Histone_HNS"/>
    <property type="match status" value="1"/>
</dbReference>
<sequence length="113" mass="12921">MVAKKLSVSELQAVIRDARSEIDRRQKRLDRVKAKIDTILKKEGVTLGDLYSARTPSKSPVGVRRRRKVKPVYKSGKNTWTGRGRAPGWVVKICEKDGIEVTKFKTLPQYKIR</sequence>
<name>A0A381Q6P9_9ZZZZ</name>
<dbReference type="SUPFAM" id="SSF81273">
    <property type="entry name" value="H-NS histone-like proteins"/>
    <property type="match status" value="1"/>
</dbReference>
<proteinExistence type="predicted"/>
<gene>
    <name evidence="4" type="ORF">METZ01_LOCUS27472</name>
</gene>
<keyword evidence="1" id="KW-0175">Coiled coil</keyword>